<keyword evidence="1" id="KW-0328">Glycosyltransferase</keyword>
<evidence type="ECO:0000259" key="4">
    <source>
        <dbReference type="Pfam" id="PF13579"/>
    </source>
</evidence>
<protein>
    <submittedName>
        <fullName evidence="5">Glycosyltransferase involved in cell wall biosynthesis</fullName>
    </submittedName>
</protein>
<dbReference type="SUPFAM" id="SSF53756">
    <property type="entry name" value="UDP-Glycosyltransferase/glycogen phosphorylase"/>
    <property type="match status" value="1"/>
</dbReference>
<keyword evidence="2 5" id="KW-0808">Transferase</keyword>
<dbReference type="Gene3D" id="3.40.50.2000">
    <property type="entry name" value="Glycogen Phosphorylase B"/>
    <property type="match status" value="2"/>
</dbReference>
<dbReference type="CDD" id="cd03794">
    <property type="entry name" value="GT4_WbuB-like"/>
    <property type="match status" value="1"/>
</dbReference>
<accession>A0A839PMT6</accession>
<reference evidence="5 6" key="1">
    <citation type="submission" date="2020-08" db="EMBL/GenBank/DDBJ databases">
        <title>Genomic Encyclopedia of Type Strains, Phase IV (KMG-V): Genome sequencing to study the core and pangenomes of soil and plant-associated prokaryotes.</title>
        <authorList>
            <person name="Whitman W."/>
        </authorList>
    </citation>
    <scope>NUCLEOTIDE SEQUENCE [LARGE SCALE GENOMIC DNA]</scope>
    <source>
        <strain evidence="5 6">B3ACCR2</strain>
    </source>
</reference>
<evidence type="ECO:0000256" key="1">
    <source>
        <dbReference type="ARBA" id="ARBA00022676"/>
    </source>
</evidence>
<sequence length="416" mass="45343">MKITYIHQHFKRPTEAGGTRSWEFARRLVADGHDVTMICGGATRDTYVEEGFTVVQLPVRYANVMAPWRRLVAFARFMVMATTASFKDKADVVLATSTPLTVAVPALVTTFARRSTFVLEVRDLWPEVPVQLGYLRSRPIVKAAEYLERLSYKRARRVIALSPGMADGVKRISPAKRVDIVPNACDIELFDRSPSERQQFRAEQGWGSDESVVVYAGSLGAYYDIPWVGRFAVACRAQGIRMLVIGEGAGLRAARQSLEAQGIAPDDVFIGPRPKREVAGFVSAADAVVSSLAPDPVLEPCSLNKVFDGLAASRPVVMNHGGWLKELLCAEGAGIHVGGLQPDEAASRLSALLEDRERYERAVRQSRALAASHFARDDLYRDFRTAVTGAGDVVGAFDAGHGRTAEYASTAGETSP</sequence>
<feature type="domain" description="Glycosyltransferase subfamily 4-like N-terminal" evidence="4">
    <location>
        <begin position="18"/>
        <end position="183"/>
    </location>
</feature>
<gene>
    <name evidence="5" type="ORF">FHW14_000699</name>
</gene>
<dbReference type="Proteomes" id="UP000590811">
    <property type="component" value="Unassembled WGS sequence"/>
</dbReference>
<evidence type="ECO:0000259" key="3">
    <source>
        <dbReference type="Pfam" id="PF00534"/>
    </source>
</evidence>
<evidence type="ECO:0000313" key="5">
    <source>
        <dbReference type="EMBL" id="MBB2985550.1"/>
    </source>
</evidence>
<proteinExistence type="predicted"/>
<evidence type="ECO:0000256" key="2">
    <source>
        <dbReference type="ARBA" id="ARBA00022679"/>
    </source>
</evidence>
<dbReference type="InterPro" id="IPR001296">
    <property type="entry name" value="Glyco_trans_1"/>
</dbReference>
<evidence type="ECO:0000313" key="6">
    <source>
        <dbReference type="Proteomes" id="UP000590811"/>
    </source>
</evidence>
<name>A0A839PMT6_9MICO</name>
<organism evidence="5 6">
    <name type="scientific">Terracoccus luteus</name>
    <dbReference type="NCBI Taxonomy" id="53356"/>
    <lineage>
        <taxon>Bacteria</taxon>
        <taxon>Bacillati</taxon>
        <taxon>Actinomycetota</taxon>
        <taxon>Actinomycetes</taxon>
        <taxon>Micrococcales</taxon>
        <taxon>Intrasporangiaceae</taxon>
        <taxon>Terracoccus</taxon>
    </lineage>
</organism>
<dbReference type="PANTHER" id="PTHR12526">
    <property type="entry name" value="GLYCOSYLTRANSFERASE"/>
    <property type="match status" value="1"/>
</dbReference>
<feature type="domain" description="Glycosyl transferase family 1" evidence="3">
    <location>
        <begin position="197"/>
        <end position="367"/>
    </location>
</feature>
<comment type="caution">
    <text evidence="5">The sequence shown here is derived from an EMBL/GenBank/DDBJ whole genome shotgun (WGS) entry which is preliminary data.</text>
</comment>
<dbReference type="PANTHER" id="PTHR12526:SF638">
    <property type="entry name" value="SPORE COAT PROTEIN SA"/>
    <property type="match status" value="1"/>
</dbReference>
<dbReference type="Pfam" id="PF00534">
    <property type="entry name" value="Glycos_transf_1"/>
    <property type="match status" value="1"/>
</dbReference>
<dbReference type="EMBL" id="JACHVT010000002">
    <property type="protein sequence ID" value="MBB2985550.1"/>
    <property type="molecule type" value="Genomic_DNA"/>
</dbReference>
<dbReference type="InterPro" id="IPR028098">
    <property type="entry name" value="Glyco_trans_4-like_N"/>
</dbReference>
<dbReference type="RefSeq" id="WP_184508239.1">
    <property type="nucleotide sequence ID" value="NZ_JACHVT010000002.1"/>
</dbReference>
<dbReference type="AlphaFoldDB" id="A0A839PMT6"/>
<dbReference type="Pfam" id="PF13579">
    <property type="entry name" value="Glyco_trans_4_4"/>
    <property type="match status" value="1"/>
</dbReference>
<dbReference type="GO" id="GO:0016757">
    <property type="term" value="F:glycosyltransferase activity"/>
    <property type="evidence" value="ECO:0007669"/>
    <property type="project" value="UniProtKB-KW"/>
</dbReference>